<sequence>MATVTLTSRSGKVLKENLAFPSAGSVDDLKAAIHKSFPKYYASRQRLTFDGKLLEPGKKLSEYPIKAGDSIVLKDLGPQIGWTTVFLIEYFGPLVIHPLFYYFPSWFYSGVKEAVPHTRIQTVTMVLCFLHFLKREYETVFVHRFSNDTMPITNLPKNSFHYWVLGGLLVAYPVYAPGFNGGYLGGAHSDVFVAVLVTIWAWAEVSNFSTHVTLRNLRPSGSRVRKIPWGYGFNWVSCPNYFFEIVGWLAISLLTGSVAAYVFFIIGAAQMYQWAVKKHIRYKKEFGSKYPRSRKLIQKLLSPPMEVDETKKHAKAGPPQRKPAGLSSTTREYHNIKEICVQLQNLATQFQRESQLRGALDLEDLRGLTENSKQEDEMALISMEAVVSIVNFSARKQILRERLMNRMTDEKELATALQAHRDQFAQFIWKRRVGARKEMRALFQTGPGMISRFGDLITNSTLESLQSFERMNWARLCKDKIAAGVCSDEDVPGYFTRKIFLAAPAVPADVVVHANRLQLHLRGPHSSPDGSTPPPQTPLKNDWGCVYGTAGPWRARLLSRPTIRELVRQTYEQIVDLRRSEDGGDSYSYAHLLSRLIDAVHPSHQLPAAVLANPANGATIIKRRLRHLGYSTTHPNTPVYAQPATVDEVMPFDAEHALGVITQIGDRLRREHRFYFEFSAPDRTSWRVGFSVSKRGNVNSHARYPGDDDHSFGFASTGEIYYQGLAHPYIKLEDDSMYFMGLRTWGVVVDLYEGRIFLVVDGELQSVAFGKNATAFNRQEQRHQRDIIQTSELIPAFALQVTDQGAAYAEAPQIRVNFGNNPFLRQVDALPCEAILKPVNTAVEAPAIIDRAGEDAEGPDKEDEDHLRSSMDKTSFRATLAVDAQRSFSQFPPSIYRRSMACTRIQRAWRRMRGRMMRAKVREEQYIAATLIQLVARKKLKRLRAVKNEAAAKIQRNWRRKKLIWLALLRCIYQQPIPELHRAATVIQRKWRHWHMFRNSPLAAKYNSKIEDLAKAANFIIAWWRPLHHQLSETRRLREKYQAARNIQRVWRGYSLRQLLRPELRHRLRALGESVARHREQLLRIHGAYIIQNGWRSYLHKRVRAEKVRTRHRAAARIQALWKGYWVRSHIHLRFSYGEAIFLTAVCKSLRTAHFILKMYRPCGIVCPRREVSYTRDGQKISHKV</sequence>
<feature type="domain" description="B30.2/SPRY" evidence="13">
    <location>
        <begin position="606"/>
        <end position="823"/>
    </location>
</feature>
<keyword evidence="5" id="KW-0521">NADP</keyword>
<dbReference type="Gene3D" id="3.10.20.90">
    <property type="entry name" value="Phosphatidylinositol 3-kinase Catalytic Subunit, Chain A, domain 1"/>
    <property type="match status" value="1"/>
</dbReference>
<organism evidence="14 15">
    <name type="scientific">Geranomyces variabilis</name>
    <dbReference type="NCBI Taxonomy" id="109894"/>
    <lineage>
        <taxon>Eukaryota</taxon>
        <taxon>Fungi</taxon>
        <taxon>Fungi incertae sedis</taxon>
        <taxon>Chytridiomycota</taxon>
        <taxon>Chytridiomycota incertae sedis</taxon>
        <taxon>Chytridiomycetes</taxon>
        <taxon>Spizellomycetales</taxon>
        <taxon>Powellomycetaceae</taxon>
        <taxon>Geranomyces</taxon>
    </lineage>
</organism>
<feature type="domain" description="Ubiquitin-like" evidence="12">
    <location>
        <begin position="2"/>
        <end position="73"/>
    </location>
</feature>
<dbReference type="Proteomes" id="UP001212152">
    <property type="component" value="Unassembled WGS sequence"/>
</dbReference>
<gene>
    <name evidence="14" type="primary">TSC13_2</name>
    <name evidence="14" type="ORF">HDU87_008461</name>
</gene>
<dbReference type="CDD" id="cd23767">
    <property type="entry name" value="IQCD"/>
    <property type="match status" value="2"/>
</dbReference>
<dbReference type="GO" id="GO:0005789">
    <property type="term" value="C:endoplasmic reticulum membrane"/>
    <property type="evidence" value="ECO:0007669"/>
    <property type="project" value="UniProtKB-SubCell"/>
</dbReference>
<dbReference type="Pfam" id="PF00240">
    <property type="entry name" value="ubiquitin"/>
    <property type="match status" value="1"/>
</dbReference>
<dbReference type="PANTHER" id="PTHR10556">
    <property type="entry name" value="3-OXO-5-ALPHA-STEROID 4-DEHYDROGENASE"/>
    <property type="match status" value="1"/>
</dbReference>
<comment type="caution">
    <text evidence="14">The sequence shown here is derived from an EMBL/GenBank/DDBJ whole genome shotgun (WGS) entry which is preliminary data.</text>
</comment>
<dbReference type="InterPro" id="IPR000048">
    <property type="entry name" value="IQ_motif_EF-hand-BS"/>
</dbReference>
<keyword evidence="6 11" id="KW-1133">Transmembrane helix</keyword>
<dbReference type="Pfam" id="PF02544">
    <property type="entry name" value="Steroid_dh"/>
    <property type="match status" value="1"/>
</dbReference>
<evidence type="ECO:0000256" key="6">
    <source>
        <dbReference type="ARBA" id="ARBA00022989"/>
    </source>
</evidence>
<comment type="similarity">
    <text evidence="2">Belongs to the steroid 5-alpha reductase family.</text>
</comment>
<keyword evidence="7" id="KW-0560">Oxidoreductase</keyword>
<evidence type="ECO:0000256" key="4">
    <source>
        <dbReference type="ARBA" id="ARBA00022692"/>
    </source>
</evidence>
<dbReference type="PROSITE" id="PS50244">
    <property type="entry name" value="S5A_REDUCTASE"/>
    <property type="match status" value="1"/>
</dbReference>
<dbReference type="Gene3D" id="1.20.5.190">
    <property type="match status" value="1"/>
</dbReference>
<dbReference type="SMART" id="SM00213">
    <property type="entry name" value="UBQ"/>
    <property type="match status" value="1"/>
</dbReference>
<feature type="transmembrane region" description="Helical" evidence="11">
    <location>
        <begin position="245"/>
        <end position="269"/>
    </location>
</feature>
<dbReference type="EMBL" id="JADGJQ010000009">
    <property type="protein sequence ID" value="KAJ3182299.1"/>
    <property type="molecule type" value="Genomic_DNA"/>
</dbReference>
<evidence type="ECO:0000256" key="7">
    <source>
        <dbReference type="ARBA" id="ARBA00023002"/>
    </source>
</evidence>
<evidence type="ECO:0000256" key="10">
    <source>
        <dbReference type="SAM" id="MobiDB-lite"/>
    </source>
</evidence>
<evidence type="ECO:0000259" key="12">
    <source>
        <dbReference type="PROSITE" id="PS50053"/>
    </source>
</evidence>
<feature type="region of interest" description="Disordered" evidence="10">
    <location>
        <begin position="521"/>
        <end position="541"/>
    </location>
</feature>
<name>A0AAD5XSG0_9FUNG</name>
<dbReference type="InterPro" id="IPR043136">
    <property type="entry name" value="B30.2/SPRY_sf"/>
</dbReference>
<evidence type="ECO:0000256" key="2">
    <source>
        <dbReference type="ARBA" id="ARBA00007742"/>
    </source>
</evidence>
<dbReference type="GO" id="GO:0042761">
    <property type="term" value="P:very long-chain fatty acid biosynthetic process"/>
    <property type="evidence" value="ECO:0007669"/>
    <property type="project" value="TreeGrafter"/>
</dbReference>
<evidence type="ECO:0000259" key="13">
    <source>
        <dbReference type="PROSITE" id="PS50188"/>
    </source>
</evidence>
<dbReference type="PROSITE" id="PS50053">
    <property type="entry name" value="UBIQUITIN_2"/>
    <property type="match status" value="1"/>
</dbReference>
<keyword evidence="3" id="KW-0444">Lipid biosynthesis</keyword>
<accession>A0AAD5XSG0</accession>
<protein>
    <submittedName>
        <fullName evidence="14">3-oxo-5a-steroid 4- dehydrogenase</fullName>
    </submittedName>
</protein>
<dbReference type="Gene3D" id="2.60.120.920">
    <property type="match status" value="1"/>
</dbReference>
<dbReference type="AlphaFoldDB" id="A0AAD5XSG0"/>
<evidence type="ECO:0000256" key="11">
    <source>
        <dbReference type="SAM" id="Phobius"/>
    </source>
</evidence>
<comment type="subcellular location">
    <subcellularLocation>
        <location evidence="1">Endoplasmic reticulum membrane</location>
        <topology evidence="1">Multi-pass membrane protein</topology>
    </subcellularLocation>
</comment>
<evidence type="ECO:0000256" key="1">
    <source>
        <dbReference type="ARBA" id="ARBA00004477"/>
    </source>
</evidence>
<dbReference type="SUPFAM" id="SSF49899">
    <property type="entry name" value="Concanavalin A-like lectins/glucanases"/>
    <property type="match status" value="1"/>
</dbReference>
<dbReference type="InterPro" id="IPR001104">
    <property type="entry name" value="3-oxo-5_a-steroid_4-DH_C"/>
</dbReference>
<dbReference type="CDD" id="cd01801">
    <property type="entry name" value="Ubl_TECR_like"/>
    <property type="match status" value="1"/>
</dbReference>
<keyword evidence="8" id="KW-0443">Lipid metabolism</keyword>
<dbReference type="InterPro" id="IPR013320">
    <property type="entry name" value="ConA-like_dom_sf"/>
</dbReference>
<evidence type="ECO:0000313" key="14">
    <source>
        <dbReference type="EMBL" id="KAJ3182299.1"/>
    </source>
</evidence>
<evidence type="ECO:0000256" key="8">
    <source>
        <dbReference type="ARBA" id="ARBA00023098"/>
    </source>
</evidence>
<dbReference type="SUPFAM" id="SSF54236">
    <property type="entry name" value="Ubiquitin-like"/>
    <property type="match status" value="1"/>
</dbReference>
<evidence type="ECO:0000256" key="5">
    <source>
        <dbReference type="ARBA" id="ARBA00022857"/>
    </source>
</evidence>
<feature type="transmembrane region" description="Helical" evidence="11">
    <location>
        <begin position="160"/>
        <end position="176"/>
    </location>
</feature>
<feature type="region of interest" description="Disordered" evidence="10">
    <location>
        <begin position="308"/>
        <end position="328"/>
    </location>
</feature>
<dbReference type="InterPro" id="IPR001870">
    <property type="entry name" value="B30.2/SPRY"/>
</dbReference>
<feature type="region of interest" description="Disordered" evidence="10">
    <location>
        <begin position="850"/>
        <end position="870"/>
    </location>
</feature>
<dbReference type="GO" id="GO:0016627">
    <property type="term" value="F:oxidoreductase activity, acting on the CH-CH group of donors"/>
    <property type="evidence" value="ECO:0007669"/>
    <property type="project" value="InterPro"/>
</dbReference>
<feature type="transmembrane region" description="Helical" evidence="11">
    <location>
        <begin position="183"/>
        <end position="203"/>
    </location>
</feature>
<dbReference type="Pfam" id="PF00612">
    <property type="entry name" value="IQ"/>
    <property type="match status" value="3"/>
</dbReference>
<evidence type="ECO:0000313" key="15">
    <source>
        <dbReference type="Proteomes" id="UP001212152"/>
    </source>
</evidence>
<dbReference type="PROSITE" id="PS50096">
    <property type="entry name" value="IQ"/>
    <property type="match status" value="2"/>
</dbReference>
<dbReference type="PANTHER" id="PTHR10556:SF28">
    <property type="entry name" value="VERY-LONG-CHAIN ENOYL-COA REDUCTASE"/>
    <property type="match status" value="1"/>
</dbReference>
<evidence type="ECO:0000256" key="3">
    <source>
        <dbReference type="ARBA" id="ARBA00022516"/>
    </source>
</evidence>
<keyword evidence="15" id="KW-1185">Reference proteome</keyword>
<evidence type="ECO:0000256" key="9">
    <source>
        <dbReference type="ARBA" id="ARBA00023136"/>
    </source>
</evidence>
<dbReference type="InterPro" id="IPR039357">
    <property type="entry name" value="SRD5A/TECR"/>
</dbReference>
<dbReference type="PROSITE" id="PS50188">
    <property type="entry name" value="B302_SPRY"/>
    <property type="match status" value="1"/>
</dbReference>
<reference evidence="14" key="1">
    <citation type="submission" date="2020-05" db="EMBL/GenBank/DDBJ databases">
        <title>Phylogenomic resolution of chytrid fungi.</title>
        <authorList>
            <person name="Stajich J.E."/>
            <person name="Amses K."/>
            <person name="Simmons R."/>
            <person name="Seto K."/>
            <person name="Myers J."/>
            <person name="Bonds A."/>
            <person name="Quandt C.A."/>
            <person name="Barry K."/>
            <person name="Liu P."/>
            <person name="Grigoriev I."/>
            <person name="Longcore J.E."/>
            <person name="James T.Y."/>
        </authorList>
    </citation>
    <scope>NUCLEOTIDE SEQUENCE</scope>
    <source>
        <strain evidence="14">JEL0379</strain>
    </source>
</reference>
<dbReference type="InterPro" id="IPR000626">
    <property type="entry name" value="Ubiquitin-like_dom"/>
</dbReference>
<keyword evidence="4 11" id="KW-0812">Transmembrane</keyword>
<dbReference type="InterPro" id="IPR029071">
    <property type="entry name" value="Ubiquitin-like_domsf"/>
</dbReference>
<proteinExistence type="inferred from homology"/>
<dbReference type="SMART" id="SM00015">
    <property type="entry name" value="IQ"/>
    <property type="match status" value="4"/>
</dbReference>
<keyword evidence="9 11" id="KW-0472">Membrane</keyword>